<keyword evidence="1" id="KW-0812">Transmembrane</keyword>
<dbReference type="Proteomes" id="UP000663419">
    <property type="component" value="Chromosome 5"/>
</dbReference>
<organism evidence="2 3">
    <name type="scientific">Ajellomyces capsulatus (strain H88)</name>
    <name type="common">Darling's disease fungus</name>
    <name type="synonym">Histoplasma capsulatum</name>
    <dbReference type="NCBI Taxonomy" id="544711"/>
    <lineage>
        <taxon>Eukaryota</taxon>
        <taxon>Fungi</taxon>
        <taxon>Dikarya</taxon>
        <taxon>Ascomycota</taxon>
        <taxon>Pezizomycotina</taxon>
        <taxon>Eurotiomycetes</taxon>
        <taxon>Eurotiomycetidae</taxon>
        <taxon>Onygenales</taxon>
        <taxon>Ajellomycetaceae</taxon>
        <taxon>Histoplasma</taxon>
    </lineage>
</organism>
<evidence type="ECO:0000313" key="3">
    <source>
        <dbReference type="Proteomes" id="UP000663419"/>
    </source>
</evidence>
<accession>A0A8A1LRR6</accession>
<dbReference type="AlphaFoldDB" id="A0A8A1LRR6"/>
<feature type="transmembrane region" description="Helical" evidence="1">
    <location>
        <begin position="12"/>
        <end position="30"/>
    </location>
</feature>
<evidence type="ECO:0000256" key="1">
    <source>
        <dbReference type="SAM" id="Phobius"/>
    </source>
</evidence>
<gene>
    <name evidence="2" type="ORF">I7I53_04873</name>
</gene>
<evidence type="ECO:0000313" key="2">
    <source>
        <dbReference type="EMBL" id="QSS56609.1"/>
    </source>
</evidence>
<keyword evidence="1" id="KW-0472">Membrane</keyword>
<dbReference type="EMBL" id="CP069106">
    <property type="protein sequence ID" value="QSS56609.1"/>
    <property type="molecule type" value="Genomic_DNA"/>
</dbReference>
<sequence>MDKPYQSPPNFFHSGLYFPGACGFSCTLIFRTIEIFFATRSGFNFVPLYLRGFDFDPDSCSARDLLELDSQHFPICLCYLTVVV</sequence>
<dbReference type="VEuPathDB" id="FungiDB:I7I53_04873"/>
<keyword evidence="1" id="KW-1133">Transmembrane helix</keyword>
<name>A0A8A1LRR6_AJEC8</name>
<reference evidence="2" key="1">
    <citation type="submission" date="2021-01" db="EMBL/GenBank/DDBJ databases">
        <title>Chromosome-level genome assembly of a human fungal pathogen reveals clustering of transcriptionally co-regulated genes.</title>
        <authorList>
            <person name="Voorhies M."/>
            <person name="Cohen S."/>
            <person name="Shea T.P."/>
            <person name="Petrus S."/>
            <person name="Munoz J.F."/>
            <person name="Poplawski S."/>
            <person name="Goldman W.E."/>
            <person name="Michael T."/>
            <person name="Cuomo C.A."/>
            <person name="Sil A."/>
            <person name="Beyhan S."/>
        </authorList>
    </citation>
    <scope>NUCLEOTIDE SEQUENCE</scope>
    <source>
        <strain evidence="2">H88</strain>
    </source>
</reference>
<proteinExistence type="predicted"/>
<protein>
    <submittedName>
        <fullName evidence="2">Uncharacterized protein</fullName>
    </submittedName>
</protein>